<keyword evidence="2" id="KW-1185">Reference proteome</keyword>
<evidence type="ECO:0008006" key="3">
    <source>
        <dbReference type="Google" id="ProtNLM"/>
    </source>
</evidence>
<reference evidence="1 2" key="1">
    <citation type="submission" date="2015-07" db="EMBL/GenBank/DDBJ databases">
        <authorList>
            <person name="Voget S."/>
            <person name="Dogs M."/>
            <person name="Brinkhoff T.H."/>
            <person name="Daniel R."/>
        </authorList>
    </citation>
    <scope>NUCLEOTIDE SEQUENCE [LARGE SCALE GENOMIC DNA]</scope>
    <source>
        <strain evidence="1 2">B14</strain>
    </source>
</reference>
<protein>
    <recommendedName>
        <fullName evidence="3">DUF3775 domain-containing protein</fullName>
    </recommendedName>
</protein>
<dbReference type="RefSeq" id="WP_187431041.1">
    <property type="nucleotide sequence ID" value="NZ_CP143423.1"/>
</dbReference>
<gene>
    <name evidence="1" type="ORF">ROLI_034650</name>
</gene>
<dbReference type="Proteomes" id="UP001318682">
    <property type="component" value="Chromosome"/>
</dbReference>
<dbReference type="EMBL" id="CP143423">
    <property type="protein sequence ID" value="WVX50368.1"/>
    <property type="molecule type" value="Genomic_DNA"/>
</dbReference>
<dbReference type="Pfam" id="PF12616">
    <property type="entry name" value="DUF3775"/>
    <property type="match status" value="1"/>
</dbReference>
<reference evidence="2" key="2">
    <citation type="submission" date="2024-01" db="EMBL/GenBank/DDBJ databases">
        <title>Roseobacter fucihabitans sp. nov., isolated from the brown alga Fucus spiralis.</title>
        <authorList>
            <person name="Hahnke S."/>
            <person name="Berger M."/>
            <person name="Schlingloff A."/>
            <person name="Athale I."/>
            <person name="Neumann-Schaal M."/>
            <person name="Adenaya A."/>
            <person name="Poehlein A."/>
            <person name="Daniel R."/>
            <person name="Pertersen J."/>
            <person name="Brinkhoff T."/>
        </authorList>
    </citation>
    <scope>NUCLEOTIDE SEQUENCE [LARGE SCALE GENOMIC DNA]</scope>
    <source>
        <strain evidence="2">B14</strain>
    </source>
</reference>
<evidence type="ECO:0000313" key="2">
    <source>
        <dbReference type="Proteomes" id="UP001318682"/>
    </source>
</evidence>
<dbReference type="InterPro" id="IPR022254">
    <property type="entry name" value="DUF3775"/>
</dbReference>
<sequence length="105" mass="11597">MLDISETKVAQIILYGHEIERAEGELRGFLETLNEDESHSLIALMWIGRDSFASDEYHEALATAKREAVTPTADYLIGTPHFADHLENGLELLGLSAADAEQSLL</sequence>
<evidence type="ECO:0000313" key="1">
    <source>
        <dbReference type="EMBL" id="WVX50368.1"/>
    </source>
</evidence>
<name>A0ABZ2BXB1_9RHOB</name>
<organism evidence="1 2">
    <name type="scientific">Roseobacter fucihabitans</name>
    <dbReference type="NCBI Taxonomy" id="1537242"/>
    <lineage>
        <taxon>Bacteria</taxon>
        <taxon>Pseudomonadati</taxon>
        <taxon>Pseudomonadota</taxon>
        <taxon>Alphaproteobacteria</taxon>
        <taxon>Rhodobacterales</taxon>
        <taxon>Roseobacteraceae</taxon>
        <taxon>Roseobacter</taxon>
    </lineage>
</organism>
<accession>A0ABZ2BXB1</accession>
<proteinExistence type="predicted"/>